<dbReference type="CDD" id="cd00109">
    <property type="entry name" value="Kunitz-type"/>
    <property type="match status" value="1"/>
</dbReference>
<evidence type="ECO:0000256" key="5">
    <source>
        <dbReference type="ARBA" id="ARBA00022900"/>
    </source>
</evidence>
<dbReference type="Pfam" id="PF00014">
    <property type="entry name" value="Kunitz_BPTI"/>
    <property type="match status" value="1"/>
</dbReference>
<dbReference type="PANTHER" id="PTHR10083">
    <property type="entry name" value="KUNITZ-TYPE PROTEASE INHIBITOR-RELATED"/>
    <property type="match status" value="1"/>
</dbReference>
<reference evidence="9" key="1">
    <citation type="submission" date="2012-12" db="EMBL/GenBank/DDBJ databases">
        <title>Identification and characterization of a phenylalanine ammonia-lyase gene family in Isatis indigotica Fort.</title>
        <authorList>
            <person name="Liu Q."/>
            <person name="Chen J."/>
            <person name="Zhou X."/>
            <person name="Di P."/>
            <person name="Xiao Y."/>
            <person name="Xuan H."/>
            <person name="Zhang L."/>
            <person name="Chen W."/>
        </authorList>
    </citation>
    <scope>NUCLEOTIDE SEQUENCE</scope>
    <source>
        <tissue evidence="9">Salivary gland</tissue>
    </source>
</reference>
<sequence length="81" mass="9400">MKSALFLLCSLLFLKMIVVTEAQKDERCFLPADPGPCLFVLKKYLYDPQAGHCRRFFYGGCLGNLNRFDRLEECRRTCELS</sequence>
<evidence type="ECO:0000256" key="1">
    <source>
        <dbReference type="ARBA" id="ARBA00004613"/>
    </source>
</evidence>
<evidence type="ECO:0000256" key="4">
    <source>
        <dbReference type="ARBA" id="ARBA00022737"/>
    </source>
</evidence>
<dbReference type="InterPro" id="IPR050098">
    <property type="entry name" value="TFPI/VKTCI-like"/>
</dbReference>
<evidence type="ECO:0000313" key="9">
    <source>
        <dbReference type="EMBL" id="JAA69555.1"/>
    </source>
</evidence>
<dbReference type="InterPro" id="IPR036880">
    <property type="entry name" value="Kunitz_BPTI_sf"/>
</dbReference>
<comment type="subcellular location">
    <subcellularLocation>
        <location evidence="1">Secreted</location>
    </subcellularLocation>
</comment>
<evidence type="ECO:0000256" key="3">
    <source>
        <dbReference type="ARBA" id="ARBA00022690"/>
    </source>
</evidence>
<dbReference type="EMBL" id="GADI01004252">
    <property type="protein sequence ID" value="JAA69556.1"/>
    <property type="molecule type" value="mRNA"/>
</dbReference>
<dbReference type="SMART" id="SM00131">
    <property type="entry name" value="KU"/>
    <property type="match status" value="1"/>
</dbReference>
<dbReference type="GO" id="GO:0005615">
    <property type="term" value="C:extracellular space"/>
    <property type="evidence" value="ECO:0007669"/>
    <property type="project" value="TreeGrafter"/>
</dbReference>
<keyword evidence="5" id="KW-0722">Serine protease inhibitor</keyword>
<dbReference type="SUPFAM" id="SSF57362">
    <property type="entry name" value="BPTI-like"/>
    <property type="match status" value="1"/>
</dbReference>
<keyword evidence="2" id="KW-0964">Secreted</keyword>
<proteinExistence type="evidence at transcript level"/>
<evidence type="ECO:0000259" key="8">
    <source>
        <dbReference type="PROSITE" id="PS50279"/>
    </source>
</evidence>
<dbReference type="GO" id="GO:0004867">
    <property type="term" value="F:serine-type endopeptidase inhibitor activity"/>
    <property type="evidence" value="ECO:0007669"/>
    <property type="project" value="UniProtKB-KW"/>
</dbReference>
<dbReference type="AlphaFoldDB" id="A0A0K8REJ6"/>
<organism evidence="9">
    <name type="scientific">Ixodes ricinus</name>
    <name type="common">Common tick</name>
    <name type="synonym">Acarus ricinus</name>
    <dbReference type="NCBI Taxonomy" id="34613"/>
    <lineage>
        <taxon>Eukaryota</taxon>
        <taxon>Metazoa</taxon>
        <taxon>Ecdysozoa</taxon>
        <taxon>Arthropoda</taxon>
        <taxon>Chelicerata</taxon>
        <taxon>Arachnida</taxon>
        <taxon>Acari</taxon>
        <taxon>Parasitiformes</taxon>
        <taxon>Ixodida</taxon>
        <taxon>Ixodoidea</taxon>
        <taxon>Ixodidae</taxon>
        <taxon>Ixodinae</taxon>
        <taxon>Ixodes</taxon>
    </lineage>
</organism>
<feature type="domain" description="BPTI/Kunitz inhibitor" evidence="8">
    <location>
        <begin position="28"/>
        <end position="78"/>
    </location>
</feature>
<feature type="signal peptide" evidence="7">
    <location>
        <begin position="1"/>
        <end position="22"/>
    </location>
</feature>
<dbReference type="PRINTS" id="PR00759">
    <property type="entry name" value="BASICPTASE"/>
</dbReference>
<protein>
    <submittedName>
        <fullName evidence="9">Putative salivary kunitz domain protein</fullName>
    </submittedName>
</protein>
<dbReference type="FunFam" id="4.10.410.10:FF:000020">
    <property type="entry name" value="Collagen, type VI, alpha 3"/>
    <property type="match status" value="1"/>
</dbReference>
<dbReference type="Gene3D" id="4.10.410.10">
    <property type="entry name" value="Pancreatic trypsin inhibitor Kunitz domain"/>
    <property type="match status" value="1"/>
</dbReference>
<dbReference type="PROSITE" id="PS00280">
    <property type="entry name" value="BPTI_KUNITZ_1"/>
    <property type="match status" value="1"/>
</dbReference>
<feature type="chain" id="PRO_5007415127" evidence="7">
    <location>
        <begin position="23"/>
        <end position="81"/>
    </location>
</feature>
<dbReference type="PROSITE" id="PS50279">
    <property type="entry name" value="BPTI_KUNITZ_2"/>
    <property type="match status" value="1"/>
</dbReference>
<dbReference type="InterPro" id="IPR020901">
    <property type="entry name" value="Prtase_inh_Kunz-CS"/>
</dbReference>
<keyword evidence="4" id="KW-0677">Repeat</keyword>
<evidence type="ECO:0000256" key="2">
    <source>
        <dbReference type="ARBA" id="ARBA00022525"/>
    </source>
</evidence>
<name>A0A0K8REJ6_IXORI</name>
<keyword evidence="3" id="KW-0646">Protease inhibitor</keyword>
<keyword evidence="6" id="KW-1015">Disulfide bond</keyword>
<dbReference type="InterPro" id="IPR002223">
    <property type="entry name" value="Kunitz_BPTI"/>
</dbReference>
<keyword evidence="7" id="KW-0732">Signal</keyword>
<evidence type="ECO:0000256" key="7">
    <source>
        <dbReference type="SAM" id="SignalP"/>
    </source>
</evidence>
<dbReference type="EMBL" id="GADI01004253">
    <property type="protein sequence ID" value="JAA69555.1"/>
    <property type="molecule type" value="mRNA"/>
</dbReference>
<accession>A0A0K8REJ6</accession>
<evidence type="ECO:0000256" key="6">
    <source>
        <dbReference type="ARBA" id="ARBA00023157"/>
    </source>
</evidence>
<dbReference type="PANTHER" id="PTHR10083:SF328">
    <property type="entry name" value="TISSUE FACTOR PATHWAY INHIBITOR"/>
    <property type="match status" value="1"/>
</dbReference>